<dbReference type="OrthoDB" id="1806521at2"/>
<name>A0A2I0QQS9_9BACI</name>
<sequence>MNSFKNMHDWKKNMDHFFGDNFWNQFEGILNPNLPQVNLFRKEYEILCVINVPGLKKIDDISCEIHDQRLLIKGEIKIEPHDFQLVQEEIMQGAFKREIELPFPVRKDKKQARYKNGLVWIQLYKLVSNNEDSKSISIDYEE</sequence>
<comment type="similarity">
    <text evidence="1 2">Belongs to the small heat shock protein (HSP20) family.</text>
</comment>
<organism evidence="4 5">
    <name type="scientific">Halalkalibacillus sediminis</name>
    <dbReference type="NCBI Taxonomy" id="2018042"/>
    <lineage>
        <taxon>Bacteria</taxon>
        <taxon>Bacillati</taxon>
        <taxon>Bacillota</taxon>
        <taxon>Bacilli</taxon>
        <taxon>Bacillales</taxon>
        <taxon>Bacillaceae</taxon>
        <taxon>Halalkalibacillus</taxon>
    </lineage>
</organism>
<dbReference type="RefSeq" id="WP_101332429.1">
    <property type="nucleotide sequence ID" value="NZ_PJNH01000004.1"/>
</dbReference>
<dbReference type="PROSITE" id="PS01031">
    <property type="entry name" value="SHSP"/>
    <property type="match status" value="1"/>
</dbReference>
<evidence type="ECO:0000313" key="5">
    <source>
        <dbReference type="Proteomes" id="UP000243524"/>
    </source>
</evidence>
<reference evidence="4 5" key="1">
    <citation type="submission" date="2017-06" db="EMBL/GenBank/DDBJ databases">
        <title>the draft geome sequence of Illustriluteabacillus marina B3227.</title>
        <authorList>
            <person name="He R.-H."/>
            <person name="Du Z.-J."/>
        </authorList>
    </citation>
    <scope>NUCLEOTIDE SEQUENCE [LARGE SCALE GENOMIC DNA]</scope>
    <source>
        <strain evidence="4 5">B3227</strain>
    </source>
</reference>
<dbReference type="Pfam" id="PF00011">
    <property type="entry name" value="HSP20"/>
    <property type="match status" value="1"/>
</dbReference>
<keyword evidence="5" id="KW-1185">Reference proteome</keyword>
<dbReference type="CDD" id="cd06464">
    <property type="entry name" value="ACD_sHsps-like"/>
    <property type="match status" value="1"/>
</dbReference>
<dbReference type="AlphaFoldDB" id="A0A2I0QQS9"/>
<accession>A0A2I0QQS9</accession>
<comment type="caution">
    <text evidence="4">The sequence shown here is derived from an EMBL/GenBank/DDBJ whole genome shotgun (WGS) entry which is preliminary data.</text>
</comment>
<dbReference type="Gene3D" id="2.60.40.790">
    <property type="match status" value="1"/>
</dbReference>
<dbReference type="InterPro" id="IPR008978">
    <property type="entry name" value="HSP20-like_chaperone"/>
</dbReference>
<proteinExistence type="inferred from homology"/>
<dbReference type="InterPro" id="IPR002068">
    <property type="entry name" value="A-crystallin/Hsp20_dom"/>
</dbReference>
<protein>
    <submittedName>
        <fullName evidence="4">Hsp20/alpha crystallin family protein</fullName>
    </submittedName>
</protein>
<evidence type="ECO:0000259" key="3">
    <source>
        <dbReference type="PROSITE" id="PS01031"/>
    </source>
</evidence>
<dbReference type="EMBL" id="PJNH01000004">
    <property type="protein sequence ID" value="PKR76679.1"/>
    <property type="molecule type" value="Genomic_DNA"/>
</dbReference>
<gene>
    <name evidence="4" type="ORF">CEY16_12735</name>
</gene>
<evidence type="ECO:0000256" key="1">
    <source>
        <dbReference type="PROSITE-ProRule" id="PRU00285"/>
    </source>
</evidence>
<evidence type="ECO:0000256" key="2">
    <source>
        <dbReference type="RuleBase" id="RU003616"/>
    </source>
</evidence>
<feature type="domain" description="SHSP" evidence="3">
    <location>
        <begin position="28"/>
        <end position="141"/>
    </location>
</feature>
<evidence type="ECO:0000313" key="4">
    <source>
        <dbReference type="EMBL" id="PKR76679.1"/>
    </source>
</evidence>
<dbReference type="Proteomes" id="UP000243524">
    <property type="component" value="Unassembled WGS sequence"/>
</dbReference>
<dbReference type="SUPFAM" id="SSF49764">
    <property type="entry name" value="HSP20-like chaperones"/>
    <property type="match status" value="1"/>
</dbReference>